<evidence type="ECO:0000256" key="1">
    <source>
        <dbReference type="SAM" id="Coils"/>
    </source>
</evidence>
<dbReference type="EMBL" id="KK198753">
    <property type="protein sequence ID" value="KCW89074.1"/>
    <property type="molecule type" value="Genomic_DNA"/>
</dbReference>
<reference evidence="3" key="1">
    <citation type="submission" date="2013-07" db="EMBL/GenBank/DDBJ databases">
        <title>The genome of Eucalyptus grandis.</title>
        <authorList>
            <person name="Schmutz J."/>
            <person name="Hayes R."/>
            <person name="Myburg A."/>
            <person name="Tuskan G."/>
            <person name="Grattapaglia D."/>
            <person name="Rokhsar D.S."/>
        </authorList>
    </citation>
    <scope>NUCLEOTIDE SEQUENCE</scope>
    <source>
        <tissue evidence="3">Leaf extractions</tissue>
    </source>
</reference>
<feature type="coiled-coil region" evidence="1">
    <location>
        <begin position="192"/>
        <end position="221"/>
    </location>
</feature>
<feature type="compositionally biased region" description="Low complexity" evidence="2">
    <location>
        <begin position="90"/>
        <end position="101"/>
    </location>
</feature>
<gene>
    <name evidence="3" type="ORF">EUGRSUZ_A01403</name>
</gene>
<dbReference type="InParanoid" id="A0A059DF36"/>
<keyword evidence="1" id="KW-0175">Coiled coil</keyword>
<evidence type="ECO:0000313" key="3">
    <source>
        <dbReference type="EMBL" id="KCW89074.1"/>
    </source>
</evidence>
<name>A0A059DF36_EUCGR</name>
<evidence type="ECO:0000256" key="2">
    <source>
        <dbReference type="SAM" id="MobiDB-lite"/>
    </source>
</evidence>
<protein>
    <submittedName>
        <fullName evidence="3">Uncharacterized protein</fullName>
    </submittedName>
</protein>
<accession>A0A059DF36</accession>
<dbReference type="AlphaFoldDB" id="A0A059DF36"/>
<proteinExistence type="predicted"/>
<sequence length="303" mass="34784">MPLHGNRSVRNTCITATFIFLFLLRAELCLLRQPIDLHLKRVQHVTGRSSLTALITATSGVSLGFIFSDKGLHRWRTLPSESSWRDSTRTRPSAPTTRTETTLTVRIGGTESASEVSPSEISSQRLWTFLVPGLTPQEAKESEGSRGLSQSERDCGVAKRWRILGPGRDMVGIPRNRRGFKWQDKNGIFRALALVAAAAEEEEEEVEVVEEEEEEEVWEKRKRTERAVKKSSGRVALGWWRRNGRWWWWWWLLEMGCGGCDISTVSAVMVIAPATIKIETWGLCWRWRAVHIERERERERENN</sequence>
<dbReference type="Gramene" id="KCW89074">
    <property type="protein sequence ID" value="KCW89074"/>
    <property type="gene ID" value="EUGRSUZ_A01403"/>
</dbReference>
<feature type="region of interest" description="Disordered" evidence="2">
    <location>
        <begin position="81"/>
        <end position="101"/>
    </location>
</feature>
<organism evidence="3">
    <name type="scientific">Eucalyptus grandis</name>
    <name type="common">Flooded gum</name>
    <dbReference type="NCBI Taxonomy" id="71139"/>
    <lineage>
        <taxon>Eukaryota</taxon>
        <taxon>Viridiplantae</taxon>
        <taxon>Streptophyta</taxon>
        <taxon>Embryophyta</taxon>
        <taxon>Tracheophyta</taxon>
        <taxon>Spermatophyta</taxon>
        <taxon>Magnoliopsida</taxon>
        <taxon>eudicotyledons</taxon>
        <taxon>Gunneridae</taxon>
        <taxon>Pentapetalae</taxon>
        <taxon>rosids</taxon>
        <taxon>malvids</taxon>
        <taxon>Myrtales</taxon>
        <taxon>Myrtaceae</taxon>
        <taxon>Myrtoideae</taxon>
        <taxon>Eucalypteae</taxon>
        <taxon>Eucalyptus</taxon>
    </lineage>
</organism>